<dbReference type="Pfam" id="PF00201">
    <property type="entry name" value="UDPGT"/>
    <property type="match status" value="1"/>
</dbReference>
<dbReference type="EMBL" id="CM000765">
    <property type="protein sequence ID" value="KXG27440.1"/>
    <property type="molecule type" value="Genomic_DNA"/>
</dbReference>
<evidence type="ECO:0000256" key="2">
    <source>
        <dbReference type="ARBA" id="ARBA00022679"/>
    </source>
</evidence>
<dbReference type="InParanoid" id="A0A1B6PP42"/>
<dbReference type="PROSITE" id="PS00375">
    <property type="entry name" value="UDPGT"/>
    <property type="match status" value="1"/>
</dbReference>
<comment type="similarity">
    <text evidence="1 3">Belongs to the UDP-glycosyltransferase family.</text>
</comment>
<dbReference type="Gramene" id="KXG27440">
    <property type="protein sequence ID" value="KXG27440"/>
    <property type="gene ID" value="SORBI_3006G268100"/>
</dbReference>
<dbReference type="AlphaFoldDB" id="A0A1B6PP42"/>
<evidence type="ECO:0000313" key="5">
    <source>
        <dbReference type="Proteomes" id="UP000000768"/>
    </source>
</evidence>
<protein>
    <submittedName>
        <fullName evidence="4">Uncharacterized protein</fullName>
    </submittedName>
</protein>
<keyword evidence="3" id="KW-0328">Glycosyltransferase</keyword>
<reference evidence="5" key="2">
    <citation type="journal article" date="2018" name="Plant J.">
        <title>The Sorghum bicolor reference genome: improved assembly, gene annotations, a transcriptome atlas, and signatures of genome organization.</title>
        <authorList>
            <person name="McCormick R.F."/>
            <person name="Truong S.K."/>
            <person name="Sreedasyam A."/>
            <person name="Jenkins J."/>
            <person name="Shu S."/>
            <person name="Sims D."/>
            <person name="Kennedy M."/>
            <person name="Amirebrahimi M."/>
            <person name="Weers B.D."/>
            <person name="McKinley B."/>
            <person name="Mattison A."/>
            <person name="Morishige D.T."/>
            <person name="Grimwood J."/>
            <person name="Schmutz J."/>
            <person name="Mullet J.E."/>
        </authorList>
    </citation>
    <scope>NUCLEOTIDE SEQUENCE [LARGE SCALE GENOMIC DNA]</scope>
    <source>
        <strain evidence="5">cv. BTx623</strain>
    </source>
</reference>
<keyword evidence="5" id="KW-1185">Reference proteome</keyword>
<dbReference type="InterPro" id="IPR002213">
    <property type="entry name" value="UDP_glucos_trans"/>
</dbReference>
<dbReference type="eggNOG" id="KOG1192">
    <property type="taxonomic scope" value="Eukaryota"/>
</dbReference>
<dbReference type="OMA" id="PFLDFHA"/>
<reference evidence="4 5" key="1">
    <citation type="journal article" date="2009" name="Nature">
        <title>The Sorghum bicolor genome and the diversification of grasses.</title>
        <authorList>
            <person name="Paterson A.H."/>
            <person name="Bowers J.E."/>
            <person name="Bruggmann R."/>
            <person name="Dubchak I."/>
            <person name="Grimwood J."/>
            <person name="Gundlach H."/>
            <person name="Haberer G."/>
            <person name="Hellsten U."/>
            <person name="Mitros T."/>
            <person name="Poliakov A."/>
            <person name="Schmutz J."/>
            <person name="Spannagl M."/>
            <person name="Tang H."/>
            <person name="Wang X."/>
            <person name="Wicker T."/>
            <person name="Bharti A.K."/>
            <person name="Chapman J."/>
            <person name="Feltus F.A."/>
            <person name="Gowik U."/>
            <person name="Grigoriev I.V."/>
            <person name="Lyons E."/>
            <person name="Maher C.A."/>
            <person name="Martis M."/>
            <person name="Narechania A."/>
            <person name="Otillar R.P."/>
            <person name="Penning B.W."/>
            <person name="Salamov A.A."/>
            <person name="Wang Y."/>
            <person name="Zhang L."/>
            <person name="Carpita N.C."/>
            <person name="Freeling M."/>
            <person name="Gingle A.R."/>
            <person name="Hash C.T."/>
            <person name="Keller B."/>
            <person name="Klein P."/>
            <person name="Kresovich S."/>
            <person name="McCann M.C."/>
            <person name="Ming R."/>
            <person name="Peterson D.G."/>
            <person name="Mehboob-ur-Rahman"/>
            <person name="Ware D."/>
            <person name="Westhoff P."/>
            <person name="Mayer K.F."/>
            <person name="Messing J."/>
            <person name="Rokhsar D.S."/>
        </authorList>
    </citation>
    <scope>NUCLEOTIDE SEQUENCE [LARGE SCALE GENOMIC DNA]</scope>
    <source>
        <strain evidence="5">cv. BTx623</strain>
    </source>
</reference>
<dbReference type="Proteomes" id="UP000000768">
    <property type="component" value="Chromosome 6"/>
</dbReference>
<evidence type="ECO:0000313" key="4">
    <source>
        <dbReference type="EMBL" id="KXG27440.1"/>
    </source>
</evidence>
<gene>
    <name evidence="4" type="ORF">SORBI_3006G268100</name>
</gene>
<dbReference type="PANTHER" id="PTHR48045">
    <property type="entry name" value="UDP-GLYCOSYLTRANSFERASE 72B1"/>
    <property type="match status" value="1"/>
</dbReference>
<proteinExistence type="inferred from homology"/>
<dbReference type="FunFam" id="3.40.50.2000:FF:000064">
    <property type="entry name" value="Glycosyltransferase"/>
    <property type="match status" value="1"/>
</dbReference>
<sequence length="396" mass="43142">MKLFEALDTLEPAFDDFLSSLTGEVHKGDEEEEPAAANVCVIADVFVAWTVDVARRRGLAHAFFASCGAFGSAILHALWANIPVLPFGPDGTLRLPEHPTVVLHRSQLSPIFSSGDERWTAYHRRHLPRGYLTNAVISNTVEELEPTGLAMLRRTLGGVPVYPLGPLVRGVPASDEDDGGSDGTILSWLDTQRPSSVVYISFGSQNTIRANQMAELAAALESTGRPFVWVVRPPVGFDVNGAFRDEWLPGGFEARARASGRGLVVCGWAPQLRILAHAATGAFLSHCGWNSVLESLTHGVPLLGWPLAAEQFYNVKMLAEEWGACVEVARGNMESSVVERSRVVEAMEKVMGGTAESETLRRRVAEARQVLSRAWAEDGGSSRAALHDFFRAMRLR</sequence>
<accession>A0A1B6PP42</accession>
<organism evidence="4 5">
    <name type="scientific">Sorghum bicolor</name>
    <name type="common">Sorghum</name>
    <name type="synonym">Sorghum vulgare</name>
    <dbReference type="NCBI Taxonomy" id="4558"/>
    <lineage>
        <taxon>Eukaryota</taxon>
        <taxon>Viridiplantae</taxon>
        <taxon>Streptophyta</taxon>
        <taxon>Embryophyta</taxon>
        <taxon>Tracheophyta</taxon>
        <taxon>Spermatophyta</taxon>
        <taxon>Magnoliopsida</taxon>
        <taxon>Liliopsida</taxon>
        <taxon>Poales</taxon>
        <taxon>Poaceae</taxon>
        <taxon>PACMAD clade</taxon>
        <taxon>Panicoideae</taxon>
        <taxon>Andropogonodae</taxon>
        <taxon>Andropogoneae</taxon>
        <taxon>Sorghinae</taxon>
        <taxon>Sorghum</taxon>
    </lineage>
</organism>
<dbReference type="GO" id="GO:0035251">
    <property type="term" value="F:UDP-glucosyltransferase activity"/>
    <property type="evidence" value="ECO:0000318"/>
    <property type="project" value="GO_Central"/>
</dbReference>
<name>A0A1B6PP42_SORBI</name>
<dbReference type="Gene3D" id="3.40.50.2000">
    <property type="entry name" value="Glycogen Phosphorylase B"/>
    <property type="match status" value="2"/>
</dbReference>
<dbReference type="PANTHER" id="PTHR48045:SF37">
    <property type="entry name" value="UDP-GLYCOSYLTRANSFERASE 92A1-LIKE"/>
    <property type="match status" value="1"/>
</dbReference>
<dbReference type="SUPFAM" id="SSF53756">
    <property type="entry name" value="UDP-Glycosyltransferase/glycogen phosphorylase"/>
    <property type="match status" value="1"/>
</dbReference>
<evidence type="ECO:0000256" key="3">
    <source>
        <dbReference type="RuleBase" id="RU003718"/>
    </source>
</evidence>
<dbReference type="CDD" id="cd03784">
    <property type="entry name" value="GT1_Gtf-like"/>
    <property type="match status" value="1"/>
</dbReference>
<evidence type="ECO:0000256" key="1">
    <source>
        <dbReference type="ARBA" id="ARBA00009995"/>
    </source>
</evidence>
<dbReference type="InterPro" id="IPR035595">
    <property type="entry name" value="UDP_glycos_trans_CS"/>
</dbReference>
<keyword evidence="2 3" id="KW-0808">Transferase</keyword>